<gene>
    <name evidence="9" type="ORF">QBC38DRAFT_131840</name>
</gene>
<dbReference type="GO" id="GO:0016020">
    <property type="term" value="C:membrane"/>
    <property type="evidence" value="ECO:0007669"/>
    <property type="project" value="UniProtKB-SubCell"/>
</dbReference>
<organism evidence="9 10">
    <name type="scientific">Podospora fimiseda</name>
    <dbReference type="NCBI Taxonomy" id="252190"/>
    <lineage>
        <taxon>Eukaryota</taxon>
        <taxon>Fungi</taxon>
        <taxon>Dikarya</taxon>
        <taxon>Ascomycota</taxon>
        <taxon>Pezizomycotina</taxon>
        <taxon>Sordariomycetes</taxon>
        <taxon>Sordariomycetidae</taxon>
        <taxon>Sordariales</taxon>
        <taxon>Podosporaceae</taxon>
        <taxon>Podospora</taxon>
    </lineage>
</organism>
<evidence type="ECO:0000256" key="3">
    <source>
        <dbReference type="ARBA" id="ARBA00022989"/>
    </source>
</evidence>
<dbReference type="PANTHER" id="PTHR33048:SF146">
    <property type="entry name" value="INTEGRAL MEMBRANE PROTEIN"/>
    <property type="match status" value="1"/>
</dbReference>
<evidence type="ECO:0000313" key="10">
    <source>
        <dbReference type="Proteomes" id="UP001301958"/>
    </source>
</evidence>
<protein>
    <recommendedName>
        <fullName evidence="8">Rhodopsin domain-containing protein</fullName>
    </recommendedName>
</protein>
<evidence type="ECO:0000256" key="6">
    <source>
        <dbReference type="SAM" id="MobiDB-lite"/>
    </source>
</evidence>
<feature type="transmembrane region" description="Helical" evidence="7">
    <location>
        <begin position="224"/>
        <end position="242"/>
    </location>
</feature>
<feature type="domain" description="Rhodopsin" evidence="8">
    <location>
        <begin position="49"/>
        <end position="288"/>
    </location>
</feature>
<proteinExistence type="inferred from homology"/>
<feature type="region of interest" description="Disordered" evidence="6">
    <location>
        <begin position="400"/>
        <end position="442"/>
    </location>
</feature>
<reference evidence="9" key="1">
    <citation type="journal article" date="2023" name="Mol. Phylogenet. Evol.">
        <title>Genome-scale phylogeny and comparative genomics of the fungal order Sordariales.</title>
        <authorList>
            <person name="Hensen N."/>
            <person name="Bonometti L."/>
            <person name="Westerberg I."/>
            <person name="Brannstrom I.O."/>
            <person name="Guillou S."/>
            <person name="Cros-Aarteil S."/>
            <person name="Calhoun S."/>
            <person name="Haridas S."/>
            <person name="Kuo A."/>
            <person name="Mondo S."/>
            <person name="Pangilinan J."/>
            <person name="Riley R."/>
            <person name="LaButti K."/>
            <person name="Andreopoulos B."/>
            <person name="Lipzen A."/>
            <person name="Chen C."/>
            <person name="Yan M."/>
            <person name="Daum C."/>
            <person name="Ng V."/>
            <person name="Clum A."/>
            <person name="Steindorff A."/>
            <person name="Ohm R.A."/>
            <person name="Martin F."/>
            <person name="Silar P."/>
            <person name="Natvig D.O."/>
            <person name="Lalanne C."/>
            <person name="Gautier V."/>
            <person name="Ament-Velasquez S.L."/>
            <person name="Kruys A."/>
            <person name="Hutchinson M.I."/>
            <person name="Powell A.J."/>
            <person name="Barry K."/>
            <person name="Miller A.N."/>
            <person name="Grigoriev I.V."/>
            <person name="Debuchy R."/>
            <person name="Gladieux P."/>
            <person name="Hiltunen Thoren M."/>
            <person name="Johannesson H."/>
        </authorList>
    </citation>
    <scope>NUCLEOTIDE SEQUENCE</scope>
    <source>
        <strain evidence="9">CBS 990.96</strain>
    </source>
</reference>
<dbReference type="AlphaFoldDB" id="A0AAN7BTU7"/>
<evidence type="ECO:0000256" key="5">
    <source>
        <dbReference type="ARBA" id="ARBA00038359"/>
    </source>
</evidence>
<keyword evidence="10" id="KW-1185">Reference proteome</keyword>
<feature type="compositionally biased region" description="Basic and acidic residues" evidence="6">
    <location>
        <begin position="331"/>
        <end position="341"/>
    </location>
</feature>
<feature type="transmembrane region" description="Helical" evidence="7">
    <location>
        <begin position="12"/>
        <end position="35"/>
    </location>
</feature>
<evidence type="ECO:0000313" key="9">
    <source>
        <dbReference type="EMBL" id="KAK4228923.1"/>
    </source>
</evidence>
<name>A0AAN7BTU7_9PEZI</name>
<feature type="transmembrane region" description="Helical" evidence="7">
    <location>
        <begin position="133"/>
        <end position="153"/>
    </location>
</feature>
<dbReference type="InterPro" id="IPR049326">
    <property type="entry name" value="Rhodopsin_dom_fungi"/>
</dbReference>
<feature type="compositionally biased region" description="Low complexity" evidence="6">
    <location>
        <begin position="292"/>
        <end position="306"/>
    </location>
</feature>
<evidence type="ECO:0000256" key="7">
    <source>
        <dbReference type="SAM" id="Phobius"/>
    </source>
</evidence>
<reference evidence="9" key="2">
    <citation type="submission" date="2023-05" db="EMBL/GenBank/DDBJ databases">
        <authorList>
            <consortium name="Lawrence Berkeley National Laboratory"/>
            <person name="Steindorff A."/>
            <person name="Hensen N."/>
            <person name="Bonometti L."/>
            <person name="Westerberg I."/>
            <person name="Brannstrom I.O."/>
            <person name="Guillou S."/>
            <person name="Cros-Aarteil S."/>
            <person name="Calhoun S."/>
            <person name="Haridas S."/>
            <person name="Kuo A."/>
            <person name="Mondo S."/>
            <person name="Pangilinan J."/>
            <person name="Riley R."/>
            <person name="Labutti K."/>
            <person name="Andreopoulos B."/>
            <person name="Lipzen A."/>
            <person name="Chen C."/>
            <person name="Yanf M."/>
            <person name="Daum C."/>
            <person name="Ng V."/>
            <person name="Clum A."/>
            <person name="Ohm R."/>
            <person name="Martin F."/>
            <person name="Silar P."/>
            <person name="Natvig D."/>
            <person name="Lalanne C."/>
            <person name="Gautier V."/>
            <person name="Ament-Velasquez S.L."/>
            <person name="Kruys A."/>
            <person name="Hutchinson M.I."/>
            <person name="Powell A.J."/>
            <person name="Barry K."/>
            <person name="Miller A.N."/>
            <person name="Grigoriev I.V."/>
            <person name="Debuchy R."/>
            <person name="Gladieux P."/>
            <person name="Thoren M.H."/>
            <person name="Johannesson H."/>
        </authorList>
    </citation>
    <scope>NUCLEOTIDE SEQUENCE</scope>
    <source>
        <strain evidence="9">CBS 990.96</strain>
    </source>
</reference>
<keyword evidence="4 7" id="KW-0472">Membrane</keyword>
<keyword evidence="3 7" id="KW-1133">Transmembrane helix</keyword>
<dbReference type="Pfam" id="PF20684">
    <property type="entry name" value="Fung_rhodopsin"/>
    <property type="match status" value="1"/>
</dbReference>
<comment type="subcellular location">
    <subcellularLocation>
        <location evidence="1">Membrane</location>
        <topology evidence="1">Multi-pass membrane protein</topology>
    </subcellularLocation>
</comment>
<evidence type="ECO:0000259" key="8">
    <source>
        <dbReference type="Pfam" id="PF20684"/>
    </source>
</evidence>
<keyword evidence="2 7" id="KW-0812">Transmembrane</keyword>
<evidence type="ECO:0000256" key="4">
    <source>
        <dbReference type="ARBA" id="ARBA00023136"/>
    </source>
</evidence>
<dbReference type="PANTHER" id="PTHR33048">
    <property type="entry name" value="PTH11-LIKE INTEGRAL MEMBRANE PROTEIN (AFU_ORTHOLOGUE AFUA_5G11245)"/>
    <property type="match status" value="1"/>
</dbReference>
<evidence type="ECO:0000256" key="1">
    <source>
        <dbReference type="ARBA" id="ARBA00004141"/>
    </source>
</evidence>
<comment type="similarity">
    <text evidence="5">Belongs to the SAT4 family.</text>
</comment>
<dbReference type="InterPro" id="IPR052337">
    <property type="entry name" value="SAT4-like"/>
</dbReference>
<feature type="transmembrane region" description="Helical" evidence="7">
    <location>
        <begin position="186"/>
        <end position="212"/>
    </location>
</feature>
<feature type="transmembrane region" description="Helical" evidence="7">
    <location>
        <begin position="93"/>
        <end position="112"/>
    </location>
</feature>
<accession>A0AAN7BTU7</accession>
<feature type="compositionally biased region" description="Low complexity" evidence="6">
    <location>
        <begin position="400"/>
        <end position="414"/>
    </location>
</feature>
<evidence type="ECO:0000256" key="2">
    <source>
        <dbReference type="ARBA" id="ARBA00022692"/>
    </source>
</evidence>
<feature type="region of interest" description="Disordered" evidence="6">
    <location>
        <begin position="292"/>
        <end position="344"/>
    </location>
</feature>
<feature type="transmembrane region" description="Helical" evidence="7">
    <location>
        <begin position="55"/>
        <end position="73"/>
    </location>
</feature>
<sequence length="465" mass="51203">MSSPNNNSSRKGPILLSLSLTTATFALSTTIVRFYTRANIIPNKSLRLKFLPADYTSLIATIIAFISTIFGIIEATSTTSNLIRALEYSILGQPWYLMSVTLSKISICLFFMRFLKSKRRQRSKSKNKRRGRWLLGSLIVFMAIVNLGYSLSINLQCRPLEKLWNDLGVEEEGGCWDLNVQRDFGYFQGAFSVFTWFFLAFFPALIAQYFFSRDHRKPTTSTSWPFYVSFGLSFTCGILAIVKTAQTSQTSGVRVYTVNHFYVSLMANLEQNLGLVSANVLALGPLFSSFTISSSSSSGSLSTQRSTSKRSLQPTAVPLNRSGSSRTTHSHHTEIATDSKRSSIQPIHSQRASFASFVSFGSELILDDDEDIDLEEGGGWPKGIIIKTVSVEVVTERVNQQGGVQQEGESSSSSAGGGLKRSSTVITVPPPAARKGKEKRRMSNVSFAGNIADWEVMLRAGPSSP</sequence>
<comment type="caution">
    <text evidence="9">The sequence shown here is derived from an EMBL/GenBank/DDBJ whole genome shotgun (WGS) entry which is preliminary data.</text>
</comment>
<dbReference type="EMBL" id="MU865313">
    <property type="protein sequence ID" value="KAK4228923.1"/>
    <property type="molecule type" value="Genomic_DNA"/>
</dbReference>
<dbReference type="Proteomes" id="UP001301958">
    <property type="component" value="Unassembled WGS sequence"/>
</dbReference>